<dbReference type="Pfam" id="PF12833">
    <property type="entry name" value="HTH_18"/>
    <property type="match status" value="1"/>
</dbReference>
<dbReference type="EMBL" id="MAEI02000001">
    <property type="protein sequence ID" value="MEO1780512.1"/>
    <property type="molecule type" value="Genomic_DNA"/>
</dbReference>
<dbReference type="SMART" id="SM00342">
    <property type="entry name" value="HTH_ARAC"/>
    <property type="match status" value="1"/>
</dbReference>
<name>A0ABV0F0G5_9ENTE</name>
<evidence type="ECO:0000256" key="1">
    <source>
        <dbReference type="ARBA" id="ARBA00023015"/>
    </source>
</evidence>
<sequence length="323" mass="38207">MYEWEKSFQMIINEIDKSISNYSNESLTLRFLSKKLGYSEFYTTKKFKEILGMTFRDYLRQRKLAFAFKEVRDNNKSIIEIAFDYGFSSHEAFTRAFKSTFGITPSDYRKDPIPIVLRTKLTPYDRYFLGLEEIGKIKKSDNVKTYFVTISAHKFLYIENKESNGYWDFWDKQKDIKGQDYETICGLLDSVKGKLDDYSGEEANSGSGQLMAYISNPEGRLCDWGFSRTECYGARLPSNYQKAIPSQMKLMDIPESEYLVFEHGEFDYEQENRSVEEKMEIAMETFDFNETGYTYDTSVGRIMYFYFDPSKYWKYIRPVKKIK</sequence>
<dbReference type="Gene3D" id="1.10.10.60">
    <property type="entry name" value="Homeodomain-like"/>
    <property type="match status" value="2"/>
</dbReference>
<dbReference type="PANTHER" id="PTHR47504">
    <property type="entry name" value="RIGHT ORIGIN-BINDING PROTEIN"/>
    <property type="match status" value="1"/>
</dbReference>
<accession>A0ABV0F0G5</accession>
<dbReference type="PROSITE" id="PS01124">
    <property type="entry name" value="HTH_ARAC_FAMILY_2"/>
    <property type="match status" value="1"/>
</dbReference>
<keyword evidence="6" id="KW-1185">Reference proteome</keyword>
<protein>
    <recommendedName>
        <fullName evidence="4">HTH araC/xylS-type domain-containing protein</fullName>
    </recommendedName>
</protein>
<evidence type="ECO:0000256" key="3">
    <source>
        <dbReference type="ARBA" id="ARBA00023163"/>
    </source>
</evidence>
<proteinExistence type="predicted"/>
<reference evidence="5 6" key="2">
    <citation type="submission" date="2024-02" db="EMBL/GenBank/DDBJ databases">
        <title>The Genome Sequence of Enterococcus diestrammenae JM9A.</title>
        <authorList>
            <person name="Earl A."/>
            <person name="Manson A."/>
            <person name="Gilmore M."/>
            <person name="Sanders J."/>
            <person name="Shea T."/>
            <person name="Howe W."/>
            <person name="Livny J."/>
            <person name="Cuomo C."/>
            <person name="Neafsey D."/>
            <person name="Birren B."/>
        </authorList>
    </citation>
    <scope>NUCLEOTIDE SEQUENCE [LARGE SCALE GENOMIC DNA]</scope>
    <source>
        <strain evidence="5 6">JM9A</strain>
    </source>
</reference>
<evidence type="ECO:0000313" key="6">
    <source>
        <dbReference type="Proteomes" id="UP001429357"/>
    </source>
</evidence>
<feature type="domain" description="HTH araC/xylS-type" evidence="4">
    <location>
        <begin position="9"/>
        <end position="111"/>
    </location>
</feature>
<keyword evidence="1" id="KW-0805">Transcription regulation</keyword>
<evidence type="ECO:0000313" key="5">
    <source>
        <dbReference type="EMBL" id="MEO1780512.1"/>
    </source>
</evidence>
<dbReference type="InterPro" id="IPR020449">
    <property type="entry name" value="Tscrpt_reg_AraC-type_HTH"/>
</dbReference>
<dbReference type="SUPFAM" id="SSF46689">
    <property type="entry name" value="Homeodomain-like"/>
    <property type="match status" value="1"/>
</dbReference>
<keyword evidence="3" id="KW-0804">Transcription</keyword>
<organism evidence="5 6">
    <name type="scientific">Enterococcus diestrammenae</name>
    <dbReference type="NCBI Taxonomy" id="1155073"/>
    <lineage>
        <taxon>Bacteria</taxon>
        <taxon>Bacillati</taxon>
        <taxon>Bacillota</taxon>
        <taxon>Bacilli</taxon>
        <taxon>Lactobacillales</taxon>
        <taxon>Enterococcaceae</taxon>
        <taxon>Enterococcus</taxon>
    </lineage>
</organism>
<comment type="caution">
    <text evidence="5">The sequence shown here is derived from an EMBL/GenBank/DDBJ whole genome shotgun (WGS) entry which is preliminary data.</text>
</comment>
<reference evidence="6" key="1">
    <citation type="submission" date="2016-06" db="EMBL/GenBank/DDBJ databases">
        <title>Four novel species of enterococci isolated from chicken manure.</title>
        <authorList>
            <person name="Van Tyne D."/>
        </authorList>
    </citation>
    <scope>NUCLEOTIDE SEQUENCE [LARGE SCALE GENOMIC DNA]</scope>
    <source>
        <strain evidence="6">JM9A</strain>
    </source>
</reference>
<keyword evidence="2" id="KW-0238">DNA-binding</keyword>
<dbReference type="InterPro" id="IPR009057">
    <property type="entry name" value="Homeodomain-like_sf"/>
</dbReference>
<dbReference type="Proteomes" id="UP001429357">
    <property type="component" value="Unassembled WGS sequence"/>
</dbReference>
<dbReference type="InterPro" id="IPR050959">
    <property type="entry name" value="MarA-like"/>
</dbReference>
<dbReference type="RefSeq" id="WP_048603199.1">
    <property type="nucleotide sequence ID" value="NZ_MAEI02000001.1"/>
</dbReference>
<gene>
    <name evidence="5" type="ORF">BAU18_000051</name>
</gene>
<dbReference type="PRINTS" id="PR00032">
    <property type="entry name" value="HTHARAC"/>
</dbReference>
<evidence type="ECO:0000259" key="4">
    <source>
        <dbReference type="PROSITE" id="PS01124"/>
    </source>
</evidence>
<evidence type="ECO:0000256" key="2">
    <source>
        <dbReference type="ARBA" id="ARBA00023125"/>
    </source>
</evidence>
<dbReference type="InterPro" id="IPR018060">
    <property type="entry name" value="HTH_AraC"/>
</dbReference>
<dbReference type="PANTHER" id="PTHR47504:SF6">
    <property type="entry name" value="ARAC-FAMILY TRANSCRIPTIONAL REGULATOR"/>
    <property type="match status" value="1"/>
</dbReference>